<dbReference type="EMBL" id="QTJV01000017">
    <property type="protein sequence ID" value="RFM30985.1"/>
    <property type="molecule type" value="Genomic_DNA"/>
</dbReference>
<keyword evidence="1" id="KW-0812">Transmembrane</keyword>
<dbReference type="AlphaFoldDB" id="A0A3E1NST0"/>
<dbReference type="RefSeq" id="WP_116857299.1">
    <property type="nucleotide sequence ID" value="NZ_QTJV01000017.1"/>
</dbReference>
<keyword evidence="3" id="KW-1185">Reference proteome</keyword>
<comment type="caution">
    <text evidence="2">The sequence shown here is derived from an EMBL/GenBank/DDBJ whole genome shotgun (WGS) entry which is preliminary data.</text>
</comment>
<feature type="transmembrane region" description="Helical" evidence="1">
    <location>
        <begin position="36"/>
        <end position="55"/>
    </location>
</feature>
<accession>A0A3E1NST0</accession>
<dbReference type="Proteomes" id="UP000261174">
    <property type="component" value="Unassembled WGS sequence"/>
</dbReference>
<protein>
    <submittedName>
        <fullName evidence="2">Uncharacterized protein</fullName>
    </submittedName>
</protein>
<keyword evidence="1" id="KW-1133">Transmembrane helix</keyword>
<keyword evidence="1" id="KW-0472">Membrane</keyword>
<proteinExistence type="predicted"/>
<organism evidence="2 3">
    <name type="scientific">Chitinophaga silvisoli</name>
    <dbReference type="NCBI Taxonomy" id="2291814"/>
    <lineage>
        <taxon>Bacteria</taxon>
        <taxon>Pseudomonadati</taxon>
        <taxon>Bacteroidota</taxon>
        <taxon>Chitinophagia</taxon>
        <taxon>Chitinophagales</taxon>
        <taxon>Chitinophagaceae</taxon>
        <taxon>Chitinophaga</taxon>
    </lineage>
</organism>
<evidence type="ECO:0000256" key="1">
    <source>
        <dbReference type="SAM" id="Phobius"/>
    </source>
</evidence>
<feature type="transmembrane region" description="Helical" evidence="1">
    <location>
        <begin position="6"/>
        <end position="24"/>
    </location>
</feature>
<feature type="transmembrane region" description="Helical" evidence="1">
    <location>
        <begin position="91"/>
        <end position="111"/>
    </location>
</feature>
<evidence type="ECO:0000313" key="2">
    <source>
        <dbReference type="EMBL" id="RFM30985.1"/>
    </source>
</evidence>
<dbReference type="OrthoDB" id="572589at2"/>
<sequence>MHHSILIASILGPVLIALSTSEYLNFKIWENTHPTLVYLNGLFLLTGGLIIIRLHNVWTPAWPMLITIVGWLCFFAGLFRMFFPTQKQLPLNYVSKIVMLTLFMIGIFLSYKGYFYT</sequence>
<name>A0A3E1NST0_9BACT</name>
<evidence type="ECO:0000313" key="3">
    <source>
        <dbReference type="Proteomes" id="UP000261174"/>
    </source>
</evidence>
<gene>
    <name evidence="2" type="ORF">DXN04_30945</name>
</gene>
<reference evidence="2 3" key="1">
    <citation type="submission" date="2018-08" db="EMBL/GenBank/DDBJ databases">
        <title>Chitinophaga sp. K20C18050901, a novel bacterium isolated from forest soil.</title>
        <authorList>
            <person name="Wang C."/>
        </authorList>
    </citation>
    <scope>NUCLEOTIDE SEQUENCE [LARGE SCALE GENOMIC DNA]</scope>
    <source>
        <strain evidence="2 3">K20C18050901</strain>
    </source>
</reference>
<feature type="transmembrane region" description="Helical" evidence="1">
    <location>
        <begin position="61"/>
        <end position="79"/>
    </location>
</feature>